<dbReference type="RefSeq" id="XP_637217.1">
    <property type="nucleotide sequence ID" value="XM_632125.1"/>
</dbReference>
<dbReference type="VEuPathDB" id="AmoebaDB:DDB_G0287299"/>
<reference evidence="7 8" key="1">
    <citation type="journal article" date="2005" name="Nature">
        <title>The genome of the social amoeba Dictyostelium discoideum.</title>
        <authorList>
            <consortium name="The Dictyostelium discoideum Sequencing Consortium"/>
            <person name="Eichinger L."/>
            <person name="Pachebat J.A."/>
            <person name="Glockner G."/>
            <person name="Rajandream M.A."/>
            <person name="Sucgang R."/>
            <person name="Berriman M."/>
            <person name="Song J."/>
            <person name="Olsen R."/>
            <person name="Szafranski K."/>
            <person name="Xu Q."/>
            <person name="Tunggal B."/>
            <person name="Kummerfeld S."/>
            <person name="Madera M."/>
            <person name="Konfortov B.A."/>
            <person name="Rivero F."/>
            <person name="Bankier A.T."/>
            <person name="Lehmann R."/>
            <person name="Hamlin N."/>
            <person name="Davies R."/>
            <person name="Gaudet P."/>
            <person name="Fey P."/>
            <person name="Pilcher K."/>
            <person name="Chen G."/>
            <person name="Saunders D."/>
            <person name="Sodergren E."/>
            <person name="Davis P."/>
            <person name="Kerhornou A."/>
            <person name="Nie X."/>
            <person name="Hall N."/>
            <person name="Anjard C."/>
            <person name="Hemphill L."/>
            <person name="Bason N."/>
            <person name="Farbrother P."/>
            <person name="Desany B."/>
            <person name="Just E."/>
            <person name="Morio T."/>
            <person name="Rost R."/>
            <person name="Churcher C."/>
            <person name="Cooper J."/>
            <person name="Haydock S."/>
            <person name="van Driessche N."/>
            <person name="Cronin A."/>
            <person name="Goodhead I."/>
            <person name="Muzny D."/>
            <person name="Mourier T."/>
            <person name="Pain A."/>
            <person name="Lu M."/>
            <person name="Harper D."/>
            <person name="Lindsay R."/>
            <person name="Hauser H."/>
            <person name="James K."/>
            <person name="Quiles M."/>
            <person name="Madan Babu M."/>
            <person name="Saito T."/>
            <person name="Buchrieser C."/>
            <person name="Wardroper A."/>
            <person name="Felder M."/>
            <person name="Thangavelu M."/>
            <person name="Johnson D."/>
            <person name="Knights A."/>
            <person name="Loulseged H."/>
            <person name="Mungall K."/>
            <person name="Oliver K."/>
            <person name="Price C."/>
            <person name="Quail M.A."/>
            <person name="Urushihara H."/>
            <person name="Hernandez J."/>
            <person name="Rabbinowitsch E."/>
            <person name="Steffen D."/>
            <person name="Sanders M."/>
            <person name="Ma J."/>
            <person name="Kohara Y."/>
            <person name="Sharp S."/>
            <person name="Simmonds M."/>
            <person name="Spiegler S."/>
            <person name="Tivey A."/>
            <person name="Sugano S."/>
            <person name="White B."/>
            <person name="Walker D."/>
            <person name="Woodward J."/>
            <person name="Winckler T."/>
            <person name="Tanaka Y."/>
            <person name="Shaulsky G."/>
            <person name="Schleicher M."/>
            <person name="Weinstock G."/>
            <person name="Rosenthal A."/>
            <person name="Cox E.C."/>
            <person name="Chisholm R.L."/>
            <person name="Gibbs R."/>
            <person name="Loomis W.F."/>
            <person name="Platzer M."/>
            <person name="Kay R.R."/>
            <person name="Williams J."/>
            <person name="Dear P.H."/>
            <person name="Noegel A.A."/>
            <person name="Barrell B."/>
            <person name="Kuspa A."/>
        </authorList>
    </citation>
    <scope>NUCLEOTIDE SEQUENCE [LARGE SCALE GENOMIC DNA]</scope>
    <source>
        <strain evidence="7 8">AX4</strain>
    </source>
</reference>
<evidence type="ECO:0000256" key="1">
    <source>
        <dbReference type="ARBA" id="ARBA00004370"/>
    </source>
</evidence>
<name>Q54KK6_DICDI</name>
<dbReference type="GO" id="GO:0016020">
    <property type="term" value="C:membrane"/>
    <property type="evidence" value="ECO:0007669"/>
    <property type="project" value="UniProtKB-SubCell"/>
</dbReference>
<dbReference type="eggNOG" id="ENOG502RHQ0">
    <property type="taxonomic scope" value="Eukaryota"/>
</dbReference>
<dbReference type="InterPro" id="IPR052014">
    <property type="entry name" value="Dictyostelium_Tiger"/>
</dbReference>
<proteinExistence type="predicted"/>
<evidence type="ECO:0000256" key="6">
    <source>
        <dbReference type="SAM" id="SignalP"/>
    </source>
</evidence>
<dbReference type="EMBL" id="AAFI02000100">
    <property type="protein sequence ID" value="EAL63717.1"/>
    <property type="molecule type" value="Genomic_DNA"/>
</dbReference>
<evidence type="ECO:0008006" key="9">
    <source>
        <dbReference type="Google" id="ProtNLM"/>
    </source>
</evidence>
<keyword evidence="3 5" id="KW-0472">Membrane</keyword>
<feature type="chain" id="PRO_5004249590" description="IPT/TIG domain-containing protein" evidence="6">
    <location>
        <begin position="21"/>
        <end position="421"/>
    </location>
</feature>
<dbReference type="SMR" id="Q54KK6"/>
<keyword evidence="2 6" id="KW-0732">Signal</keyword>
<dbReference type="AlphaFoldDB" id="Q54KK6"/>
<organism evidence="7 8">
    <name type="scientific">Dictyostelium discoideum</name>
    <name type="common">Social amoeba</name>
    <dbReference type="NCBI Taxonomy" id="44689"/>
    <lineage>
        <taxon>Eukaryota</taxon>
        <taxon>Amoebozoa</taxon>
        <taxon>Evosea</taxon>
        <taxon>Eumycetozoa</taxon>
        <taxon>Dictyostelia</taxon>
        <taxon>Dictyosteliales</taxon>
        <taxon>Dictyosteliaceae</taxon>
        <taxon>Dictyostelium</taxon>
    </lineage>
</organism>
<evidence type="ECO:0000256" key="2">
    <source>
        <dbReference type="ARBA" id="ARBA00022729"/>
    </source>
</evidence>
<dbReference type="InParanoid" id="Q54KK6"/>
<dbReference type="PaxDb" id="44689-DDB0187399"/>
<dbReference type="PANTHER" id="PTHR31341:SF12">
    <property type="entry name" value="IPT_TIG DOMAIN-CONTAINING PROTEIN"/>
    <property type="match status" value="1"/>
</dbReference>
<gene>
    <name evidence="7" type="ORF">DDB_G0287299</name>
</gene>
<feature type="transmembrane region" description="Helical" evidence="5">
    <location>
        <begin position="368"/>
        <end position="392"/>
    </location>
</feature>
<keyword evidence="5" id="KW-1133">Transmembrane helix</keyword>
<dbReference type="KEGG" id="ddi:DDB_G0287299"/>
<evidence type="ECO:0000256" key="5">
    <source>
        <dbReference type="SAM" id="Phobius"/>
    </source>
</evidence>
<dbReference type="dictyBase" id="DDB_G0287299"/>
<keyword evidence="8" id="KW-1185">Reference proteome</keyword>
<evidence type="ECO:0000256" key="4">
    <source>
        <dbReference type="ARBA" id="ARBA00023180"/>
    </source>
</evidence>
<comment type="subcellular location">
    <subcellularLocation>
        <location evidence="1">Membrane</location>
    </subcellularLocation>
</comment>
<evidence type="ECO:0000313" key="7">
    <source>
        <dbReference type="EMBL" id="EAL63717.1"/>
    </source>
</evidence>
<dbReference type="OMA" id="NINCNLL"/>
<sequence>MKLLIVLILIISLFFNNINCNLLGKSLSKSNQVAPLISSVFTLLITNDGDIDYLNVYINGNFTNENTGGGNGKKNENMIINFNGNEIKDYKYQHDAKNGSISTDLILFSLYGDNIKSGNVSITYGNGLKSNEMSFQLKSFVSRIKKPNTTGGLLELIGNFYFLNDSSRVNSKVFITTSKQQQQHQQQEKKEECQIISIDNSKIKCFIDSNLNKISNFGEKFQIKISNIYNFQNESSLEFSFAPISIDSVYGIDRINQCQITIIGKNFDNKLTDGSIDQLSINIKQSDNSFRNCSKPILSTNSVLICNLDKSSNYKQPTIIGDEIFINGKSLFYIDIINQDSKKNNNNDNSDQVNNDESRKTSDEIHKLILTVIVLSSILIFIFIVVLIVLIFRKTYPNDSNNRDYFKLMYCSNELDETTFN</sequence>
<protein>
    <recommendedName>
        <fullName evidence="9">IPT/TIG domain-containing protein</fullName>
    </recommendedName>
</protein>
<dbReference type="GeneID" id="8626048"/>
<evidence type="ECO:0000256" key="3">
    <source>
        <dbReference type="ARBA" id="ARBA00023136"/>
    </source>
</evidence>
<dbReference type="Proteomes" id="UP000002195">
    <property type="component" value="Unassembled WGS sequence"/>
</dbReference>
<keyword evidence="4" id="KW-0325">Glycoprotein</keyword>
<dbReference type="FunCoup" id="Q54KK6">
    <property type="interactions" value="877"/>
</dbReference>
<keyword evidence="5" id="KW-0812">Transmembrane</keyword>
<evidence type="ECO:0000313" key="8">
    <source>
        <dbReference type="Proteomes" id="UP000002195"/>
    </source>
</evidence>
<dbReference type="PANTHER" id="PTHR31341">
    <property type="entry name" value="IPT/TIG DOMAIN-CONTAINING PROTEIN-RELATED-RELATED"/>
    <property type="match status" value="1"/>
</dbReference>
<accession>Q54KK6</accession>
<comment type="caution">
    <text evidence="7">The sequence shown here is derived from an EMBL/GenBank/DDBJ whole genome shotgun (WGS) entry which is preliminary data.</text>
</comment>
<dbReference type="HOGENOM" id="CLU_652878_0_0_1"/>
<feature type="signal peptide" evidence="6">
    <location>
        <begin position="1"/>
        <end position="20"/>
    </location>
</feature>